<dbReference type="InterPro" id="IPR002110">
    <property type="entry name" value="Ankyrin_rpt"/>
</dbReference>
<dbReference type="Pfam" id="PF12796">
    <property type="entry name" value="Ank_2"/>
    <property type="match status" value="3"/>
</dbReference>
<dbReference type="PROSITE" id="PS50088">
    <property type="entry name" value="ANK_REPEAT"/>
    <property type="match status" value="6"/>
</dbReference>
<proteinExistence type="predicted"/>
<feature type="repeat" description="ANK" evidence="3">
    <location>
        <begin position="254"/>
        <end position="287"/>
    </location>
</feature>
<dbReference type="Proteomes" id="UP000315116">
    <property type="component" value="Segment"/>
</dbReference>
<feature type="repeat" description="ANK" evidence="3">
    <location>
        <begin position="86"/>
        <end position="118"/>
    </location>
</feature>
<evidence type="ECO:0000256" key="1">
    <source>
        <dbReference type="ARBA" id="ARBA00022737"/>
    </source>
</evidence>
<feature type="repeat" description="ANK" evidence="3">
    <location>
        <begin position="353"/>
        <end position="385"/>
    </location>
</feature>
<feature type="repeat" description="ANK" evidence="3">
    <location>
        <begin position="188"/>
        <end position="220"/>
    </location>
</feature>
<dbReference type="InterPro" id="IPR036770">
    <property type="entry name" value="Ankyrin_rpt-contain_sf"/>
</dbReference>
<keyword evidence="2 3" id="KW-0040">ANK repeat</keyword>
<dbReference type="PRINTS" id="PR01415">
    <property type="entry name" value="ANKYRIN"/>
</dbReference>
<dbReference type="Pfam" id="PF09372">
    <property type="entry name" value="PRANC"/>
    <property type="match status" value="1"/>
</dbReference>
<dbReference type="Pfam" id="PF00023">
    <property type="entry name" value="Ank"/>
    <property type="match status" value="1"/>
</dbReference>
<reference evidence="5 6" key="1">
    <citation type="journal article" date="2017" name="BMC Genomics">
        <title>Genomic characterization of two novel pathogenic avipoxviruses isolated from pacific shearwaters (Ardenna spp.).</title>
        <authorList>
            <person name="Sarker S."/>
            <person name="Das S."/>
            <person name="Lavers J.L."/>
            <person name="Hutton I."/>
            <person name="Helbig K."/>
            <person name="Imbery J."/>
            <person name="Upton C."/>
            <person name="Raidal S.R."/>
        </authorList>
    </citation>
    <scope>NUCLEOTIDE SEQUENCE [LARGE SCALE GENOMIC DNA]</scope>
    <source>
        <strain evidence="5 6">SWPV-1</strain>
    </source>
</reference>
<feature type="repeat" description="ANK" evidence="3">
    <location>
        <begin position="221"/>
        <end position="253"/>
    </location>
</feature>
<dbReference type="InterPro" id="IPR018272">
    <property type="entry name" value="PRANC_domain"/>
</dbReference>
<gene>
    <name evidence="5" type="primary">SWPV1-302</name>
</gene>
<dbReference type="SMART" id="SM00248">
    <property type="entry name" value="ANK"/>
    <property type="match status" value="7"/>
</dbReference>
<dbReference type="EMBL" id="KX857216">
    <property type="protein sequence ID" value="ARF02861.1"/>
    <property type="molecule type" value="Genomic_DNA"/>
</dbReference>
<feature type="domain" description="PRANC" evidence="4">
    <location>
        <begin position="472"/>
        <end position="554"/>
    </location>
</feature>
<evidence type="ECO:0000259" key="4">
    <source>
        <dbReference type="Pfam" id="PF09372"/>
    </source>
</evidence>
<keyword evidence="1" id="KW-0677">Repeat</keyword>
<organism evidence="5 6">
    <name type="scientific">Shearwaterpox virus</name>
    <dbReference type="NCBI Taxonomy" id="1974596"/>
    <lineage>
        <taxon>Viruses</taxon>
        <taxon>Varidnaviria</taxon>
        <taxon>Bamfordvirae</taxon>
        <taxon>Nucleocytoviricota</taxon>
        <taxon>Pokkesviricetes</taxon>
        <taxon>Chitovirales</taxon>
        <taxon>Poxviridae</taxon>
        <taxon>Chordopoxvirinae</taxon>
        <taxon>Avipoxvirus</taxon>
        <taxon>Avipoxvirus canarypox</taxon>
        <taxon>Canarypox virus</taxon>
    </lineage>
</organism>
<evidence type="ECO:0000256" key="2">
    <source>
        <dbReference type="ARBA" id="ARBA00023043"/>
    </source>
</evidence>
<evidence type="ECO:0000313" key="5">
    <source>
        <dbReference type="EMBL" id="ARF02861.1"/>
    </source>
</evidence>
<sequence>MYNIKRNTMLRLKRSMSLPIPSLHKKEVKNHNAIMKTMLLKRSMSLIVPSLYEENIDIWNTIKSFNNVIMLEILRNGYSINDVKEKLKTPLHAAVECRNITAVRILLSKGANPFIQDRVLKQTALHTACMLVPLSKMFMIGQGYSNGKRKMCSYVYGPLEKDAEKDSIEIAKILLQSNPEIIHSTDHEHCTPLHIAAESNHLHMISILIKAGANINAIDNKGRTPIACAVIGYRLDVVKELIKYGADLHKQDENGETPLHHALEFNYSIEITEILLKNGAKINTIDKFGYSPLHVANRRLDNTFVETLISFGADVYAVDHYNCNVLHYAVLMGDTRLKTFISMGIDINSRDNNNMTPLHKAAIFPYENNVEILLSNGADVNALDDSGNTPLSITKIYRIMIKIKGWDKFIIDLISHIILESLYNERNIYIEGYRVNMQAIEEEPYYRDIKMQCEEELTQLHNIKICSGIRADIFLTANADTLSRFVNNPKIHSLCDRFKIYSKYIKKSIESAKNRYMLLVSAMTYVKELVPFQQLPDTIIWNICGYLKQQDIMALKYINDCNT</sequence>
<accession>A0A1V0S8A3</accession>
<dbReference type="PROSITE" id="PS50297">
    <property type="entry name" value="ANK_REP_REGION"/>
    <property type="match status" value="6"/>
</dbReference>
<evidence type="ECO:0000256" key="3">
    <source>
        <dbReference type="PROSITE-ProRule" id="PRU00023"/>
    </source>
</evidence>
<protein>
    <submittedName>
        <fullName evidence="5">SWPV1-302</fullName>
    </submittedName>
</protein>
<name>A0A1V0S8A3_CNPV</name>
<dbReference type="PANTHER" id="PTHR24126:SF14">
    <property type="entry name" value="ANK_REP_REGION DOMAIN-CONTAINING PROTEIN"/>
    <property type="match status" value="1"/>
</dbReference>
<dbReference type="SUPFAM" id="SSF48403">
    <property type="entry name" value="Ankyrin repeat"/>
    <property type="match status" value="1"/>
</dbReference>
<dbReference type="Gene3D" id="1.25.40.20">
    <property type="entry name" value="Ankyrin repeat-containing domain"/>
    <property type="match status" value="1"/>
</dbReference>
<evidence type="ECO:0000313" key="6">
    <source>
        <dbReference type="Proteomes" id="UP000315116"/>
    </source>
</evidence>
<feature type="repeat" description="ANK" evidence="3">
    <location>
        <begin position="288"/>
        <end position="320"/>
    </location>
</feature>
<dbReference type="PANTHER" id="PTHR24126">
    <property type="entry name" value="ANKYRIN REPEAT, PH AND SEC7 DOMAIN CONTAINING PROTEIN SECG-RELATED"/>
    <property type="match status" value="1"/>
</dbReference>